<comment type="catalytic activity">
    <reaction evidence="9">
        <text>a D-hexose + ATP = a D-hexose 6-phosphate + ADP + H(+)</text>
        <dbReference type="Rhea" id="RHEA:22740"/>
        <dbReference type="ChEBI" id="CHEBI:4194"/>
        <dbReference type="ChEBI" id="CHEBI:15378"/>
        <dbReference type="ChEBI" id="CHEBI:30616"/>
        <dbReference type="ChEBI" id="CHEBI:229467"/>
        <dbReference type="ChEBI" id="CHEBI:456216"/>
        <dbReference type="EC" id="2.7.1.1"/>
    </reaction>
    <physiologicalReaction direction="left-to-right" evidence="9">
        <dbReference type="Rhea" id="RHEA:22741"/>
    </physiologicalReaction>
</comment>
<evidence type="ECO:0000256" key="5">
    <source>
        <dbReference type="ARBA" id="ARBA00022741"/>
    </source>
</evidence>
<feature type="domain" description="Hexokinase C-terminal" evidence="13">
    <location>
        <begin position="203"/>
        <end position="441"/>
    </location>
</feature>
<dbReference type="GO" id="GO:0008865">
    <property type="term" value="F:fructokinase activity"/>
    <property type="evidence" value="ECO:0007669"/>
    <property type="project" value="TreeGrafter"/>
</dbReference>
<dbReference type="GO" id="GO:0005536">
    <property type="term" value="F:D-glucose binding"/>
    <property type="evidence" value="ECO:0007669"/>
    <property type="project" value="InterPro"/>
</dbReference>
<dbReference type="GO" id="GO:0006013">
    <property type="term" value="P:mannose metabolic process"/>
    <property type="evidence" value="ECO:0007669"/>
    <property type="project" value="TreeGrafter"/>
</dbReference>
<comment type="catalytic activity">
    <reaction evidence="10">
        <text>D-fructose + ATP = D-fructose 6-phosphate + ADP + H(+)</text>
        <dbReference type="Rhea" id="RHEA:16125"/>
        <dbReference type="ChEBI" id="CHEBI:15378"/>
        <dbReference type="ChEBI" id="CHEBI:30616"/>
        <dbReference type="ChEBI" id="CHEBI:37721"/>
        <dbReference type="ChEBI" id="CHEBI:61527"/>
        <dbReference type="ChEBI" id="CHEBI:456216"/>
        <dbReference type="EC" id="2.7.1.1"/>
    </reaction>
    <physiologicalReaction direction="left-to-right" evidence="10">
        <dbReference type="Rhea" id="RHEA:16126"/>
    </physiologicalReaction>
</comment>
<keyword evidence="7 11" id="KW-0067">ATP-binding</keyword>
<evidence type="ECO:0000256" key="8">
    <source>
        <dbReference type="ARBA" id="ARBA00023152"/>
    </source>
</evidence>
<evidence type="ECO:0000313" key="14">
    <source>
        <dbReference type="EMBL" id="KAB8077031.1"/>
    </source>
</evidence>
<dbReference type="InterPro" id="IPR022672">
    <property type="entry name" value="Hexokinase_N"/>
</dbReference>
<gene>
    <name evidence="14" type="ORF">BDV29DRAFT_199455</name>
</gene>
<dbReference type="GO" id="GO:0005524">
    <property type="term" value="F:ATP binding"/>
    <property type="evidence" value="ECO:0007669"/>
    <property type="project" value="UniProtKB-UniRule"/>
</dbReference>
<dbReference type="GO" id="GO:0006096">
    <property type="term" value="P:glycolytic process"/>
    <property type="evidence" value="ECO:0007669"/>
    <property type="project" value="UniProtKB-UniPathway"/>
</dbReference>
<dbReference type="GO" id="GO:0005829">
    <property type="term" value="C:cytosol"/>
    <property type="evidence" value="ECO:0007669"/>
    <property type="project" value="TreeGrafter"/>
</dbReference>
<evidence type="ECO:0000256" key="6">
    <source>
        <dbReference type="ARBA" id="ARBA00022777"/>
    </source>
</evidence>
<keyword evidence="15" id="KW-1185">Reference proteome</keyword>
<evidence type="ECO:0000256" key="7">
    <source>
        <dbReference type="ARBA" id="ARBA00022840"/>
    </source>
</evidence>
<dbReference type="FunFam" id="3.40.367.20:FF:000004">
    <property type="entry name" value="Phosphotransferase"/>
    <property type="match status" value="1"/>
</dbReference>
<dbReference type="EMBL" id="ML732173">
    <property type="protein sequence ID" value="KAB8077031.1"/>
    <property type="molecule type" value="Genomic_DNA"/>
</dbReference>
<sequence>MVTSPTAPSDGLLKGIPEDILREIQKIKDMFAVDRETLKRVTDKFSEELAKGISTPARMKSIPMNVTWAMEYPTGQEHGSFITIDLGGTNLRVCRVVLTEELGGYEITQSKFKLPDSVRDGTADQLWSLRSRFSYPVTQDNLTHGILQRWTNGFNVSGVEGHDVVAQLEHVIEQRNLPVSIVALVNDTTGTLMATAYKDPEVKIGSIFGTGCNAAYMEECGSIPMIASYRLPVGKKVVINTEYGAFDNSHSVLPRNPFDETIDQTSPRPGQQTYEKMVAALYLGELVRLILFRLHESTGLFAGYDLSRLNCVNSMDSSCLSAMEGDRLDSMEETCTLLRERFRIEPALYELKVCRLVAEIVCTRAARLYACGIAAICKKQNIKSCHVAVDGSAFIKYPLFGERAAAALREILDWPSNSKDLVTFCHAEDGSGIGAALIAALSRGG</sequence>
<dbReference type="GO" id="GO:0006006">
    <property type="term" value="P:glucose metabolic process"/>
    <property type="evidence" value="ECO:0007669"/>
    <property type="project" value="TreeGrafter"/>
</dbReference>
<evidence type="ECO:0000256" key="10">
    <source>
        <dbReference type="ARBA" id="ARBA00047905"/>
    </source>
</evidence>
<dbReference type="UniPathway" id="UPA00109">
    <property type="reaction ID" value="UER00180"/>
</dbReference>
<feature type="domain" description="Hexokinase N-terminal" evidence="12">
    <location>
        <begin position="23"/>
        <end position="128"/>
    </location>
</feature>
<dbReference type="InterPro" id="IPR001312">
    <property type="entry name" value="Hexokinase"/>
</dbReference>
<proteinExistence type="inferred from homology"/>
<comment type="pathway">
    <text evidence="2">Carbohydrate metabolism; hexose metabolism.</text>
</comment>
<dbReference type="GO" id="GO:0005739">
    <property type="term" value="C:mitochondrion"/>
    <property type="evidence" value="ECO:0007669"/>
    <property type="project" value="TreeGrafter"/>
</dbReference>
<evidence type="ECO:0000313" key="15">
    <source>
        <dbReference type="Proteomes" id="UP000326565"/>
    </source>
</evidence>
<dbReference type="Pfam" id="PF00349">
    <property type="entry name" value="Hexokinase_1"/>
    <property type="match status" value="2"/>
</dbReference>
<reference evidence="14 15" key="1">
    <citation type="submission" date="2019-04" db="EMBL/GenBank/DDBJ databases">
        <title>Friends and foes A comparative genomics study of 23 Aspergillus species from section Flavi.</title>
        <authorList>
            <consortium name="DOE Joint Genome Institute"/>
            <person name="Kjaerbolling I."/>
            <person name="Vesth T."/>
            <person name="Frisvad J.C."/>
            <person name="Nybo J.L."/>
            <person name="Theobald S."/>
            <person name="Kildgaard S."/>
            <person name="Isbrandt T."/>
            <person name="Kuo A."/>
            <person name="Sato A."/>
            <person name="Lyhne E.K."/>
            <person name="Kogle M.E."/>
            <person name="Wiebenga A."/>
            <person name="Kun R.S."/>
            <person name="Lubbers R.J."/>
            <person name="Makela M.R."/>
            <person name="Barry K."/>
            <person name="Chovatia M."/>
            <person name="Clum A."/>
            <person name="Daum C."/>
            <person name="Haridas S."/>
            <person name="He G."/>
            <person name="LaButti K."/>
            <person name="Lipzen A."/>
            <person name="Mondo S."/>
            <person name="Riley R."/>
            <person name="Salamov A."/>
            <person name="Simmons B.A."/>
            <person name="Magnuson J.K."/>
            <person name="Henrissat B."/>
            <person name="Mortensen U.H."/>
            <person name="Larsen T.O."/>
            <person name="Devries R.P."/>
            <person name="Grigoriev I.V."/>
            <person name="Machida M."/>
            <person name="Baker S.E."/>
            <person name="Andersen M.R."/>
        </authorList>
    </citation>
    <scope>NUCLEOTIDE SEQUENCE [LARGE SCALE GENOMIC DNA]</scope>
    <source>
        <strain evidence="14 15">CBS 151.66</strain>
    </source>
</reference>
<comment type="pathway">
    <text evidence="1">Carbohydrate degradation; glycolysis; D-glyceraldehyde 3-phosphate and glycerone phosphate from D-glucose: step 1/4.</text>
</comment>
<dbReference type="SUPFAM" id="SSF53067">
    <property type="entry name" value="Actin-like ATPase domain"/>
    <property type="match status" value="2"/>
</dbReference>
<dbReference type="InterPro" id="IPR043129">
    <property type="entry name" value="ATPase_NBD"/>
</dbReference>
<keyword evidence="4 11" id="KW-0808">Transferase</keyword>
<keyword evidence="5 11" id="KW-0547">Nucleotide-binding</keyword>
<evidence type="ECO:0000256" key="9">
    <source>
        <dbReference type="ARBA" id="ARBA00044613"/>
    </source>
</evidence>
<protein>
    <recommendedName>
        <fullName evidence="11">Phosphotransferase</fullName>
        <ecNumber evidence="11">2.7.1.-</ecNumber>
    </recommendedName>
</protein>
<evidence type="ECO:0000256" key="1">
    <source>
        <dbReference type="ARBA" id="ARBA00004888"/>
    </source>
</evidence>
<feature type="domain" description="Hexokinase N-terminal" evidence="12">
    <location>
        <begin position="133"/>
        <end position="197"/>
    </location>
</feature>
<name>A0A5N5X8E8_9EURO</name>
<dbReference type="PANTHER" id="PTHR19443:SF16">
    <property type="entry name" value="HEXOKINASE TYPE 1-RELATED"/>
    <property type="match status" value="1"/>
</dbReference>
<dbReference type="Pfam" id="PF03727">
    <property type="entry name" value="Hexokinase_2"/>
    <property type="match status" value="1"/>
</dbReference>
<dbReference type="Gene3D" id="3.30.420.40">
    <property type="match status" value="2"/>
</dbReference>
<dbReference type="EC" id="2.7.1.-" evidence="11"/>
<dbReference type="Gene3D" id="1.10.287.1250">
    <property type="match status" value="1"/>
</dbReference>
<evidence type="ECO:0000256" key="4">
    <source>
        <dbReference type="ARBA" id="ARBA00022679"/>
    </source>
</evidence>
<dbReference type="GO" id="GO:0004340">
    <property type="term" value="F:glucokinase activity"/>
    <property type="evidence" value="ECO:0007669"/>
    <property type="project" value="TreeGrafter"/>
</dbReference>
<dbReference type="PROSITE" id="PS51748">
    <property type="entry name" value="HEXOKINASE_2"/>
    <property type="match status" value="1"/>
</dbReference>
<evidence type="ECO:0000259" key="13">
    <source>
        <dbReference type="Pfam" id="PF03727"/>
    </source>
</evidence>
<accession>A0A5N5X8E8</accession>
<dbReference type="Proteomes" id="UP000326565">
    <property type="component" value="Unassembled WGS sequence"/>
</dbReference>
<dbReference type="InterPro" id="IPR022673">
    <property type="entry name" value="Hexokinase_C"/>
</dbReference>
<evidence type="ECO:0000256" key="2">
    <source>
        <dbReference type="ARBA" id="ARBA00005028"/>
    </source>
</evidence>
<dbReference type="PANTHER" id="PTHR19443">
    <property type="entry name" value="HEXOKINASE"/>
    <property type="match status" value="1"/>
</dbReference>
<organism evidence="14 15">
    <name type="scientific">Aspergillus leporis</name>
    <dbReference type="NCBI Taxonomy" id="41062"/>
    <lineage>
        <taxon>Eukaryota</taxon>
        <taxon>Fungi</taxon>
        <taxon>Dikarya</taxon>
        <taxon>Ascomycota</taxon>
        <taxon>Pezizomycotina</taxon>
        <taxon>Eurotiomycetes</taxon>
        <taxon>Eurotiomycetidae</taxon>
        <taxon>Eurotiales</taxon>
        <taxon>Aspergillaceae</taxon>
        <taxon>Aspergillus</taxon>
        <taxon>Aspergillus subgen. Circumdati</taxon>
    </lineage>
</organism>
<dbReference type="PRINTS" id="PR00475">
    <property type="entry name" value="HEXOKINASE"/>
</dbReference>
<keyword evidence="6 11" id="KW-0418">Kinase</keyword>
<dbReference type="GO" id="GO:0001678">
    <property type="term" value="P:intracellular glucose homeostasis"/>
    <property type="evidence" value="ECO:0007669"/>
    <property type="project" value="InterPro"/>
</dbReference>
<dbReference type="Gene3D" id="3.40.367.20">
    <property type="match status" value="1"/>
</dbReference>
<dbReference type="AlphaFoldDB" id="A0A5N5X8E8"/>
<dbReference type="GO" id="GO:0019158">
    <property type="term" value="F:mannokinase activity"/>
    <property type="evidence" value="ECO:0007669"/>
    <property type="project" value="TreeGrafter"/>
</dbReference>
<evidence type="ECO:0000256" key="11">
    <source>
        <dbReference type="RuleBase" id="RU362007"/>
    </source>
</evidence>
<comment type="similarity">
    <text evidence="3 11">Belongs to the hexokinase family.</text>
</comment>
<evidence type="ECO:0000256" key="3">
    <source>
        <dbReference type="ARBA" id="ARBA00009225"/>
    </source>
</evidence>
<keyword evidence="8 11" id="KW-0324">Glycolysis</keyword>
<evidence type="ECO:0000259" key="12">
    <source>
        <dbReference type="Pfam" id="PF00349"/>
    </source>
</evidence>
<dbReference type="OrthoDB" id="419537at2759"/>